<comment type="caution">
    <text evidence="10">The sequence shown here is derived from an EMBL/GenBank/DDBJ whole genome shotgun (WGS) entry which is preliminary data.</text>
</comment>
<dbReference type="SMART" id="SM00387">
    <property type="entry name" value="HATPase_c"/>
    <property type="match status" value="1"/>
</dbReference>
<dbReference type="InterPro" id="IPR011006">
    <property type="entry name" value="CheY-like_superfamily"/>
</dbReference>
<dbReference type="EMBL" id="CAJHUC010002156">
    <property type="protein sequence ID" value="CAD7703320.1"/>
    <property type="molecule type" value="Genomic_DNA"/>
</dbReference>
<dbReference type="AlphaFoldDB" id="A0A8S1J7S1"/>
<dbReference type="GO" id="GO:0000155">
    <property type="term" value="F:phosphorelay sensor kinase activity"/>
    <property type="evidence" value="ECO:0007669"/>
    <property type="project" value="InterPro"/>
</dbReference>
<dbReference type="PANTHER" id="PTHR43047:SF71">
    <property type="entry name" value="HISTIDINE KINASE CONTAINING CHEY-HOMOLOGOUS RECEIVER DOMAIN-RELATED"/>
    <property type="match status" value="1"/>
</dbReference>
<dbReference type="PROSITE" id="PS50110">
    <property type="entry name" value="RESPONSE_REGULATORY"/>
    <property type="match status" value="1"/>
</dbReference>
<evidence type="ECO:0000256" key="7">
    <source>
        <dbReference type="SAM" id="MobiDB-lite"/>
    </source>
</evidence>
<keyword evidence="11" id="KW-1185">Reference proteome</keyword>
<dbReference type="InterPro" id="IPR036890">
    <property type="entry name" value="HATPase_C_sf"/>
</dbReference>
<organism evidence="10 11">
    <name type="scientific">Ostreobium quekettii</name>
    <dbReference type="NCBI Taxonomy" id="121088"/>
    <lineage>
        <taxon>Eukaryota</taxon>
        <taxon>Viridiplantae</taxon>
        <taxon>Chlorophyta</taxon>
        <taxon>core chlorophytes</taxon>
        <taxon>Ulvophyceae</taxon>
        <taxon>TCBD clade</taxon>
        <taxon>Bryopsidales</taxon>
        <taxon>Ostreobineae</taxon>
        <taxon>Ostreobiaceae</taxon>
        <taxon>Ostreobium</taxon>
    </lineage>
</organism>
<evidence type="ECO:0000256" key="4">
    <source>
        <dbReference type="ARBA" id="ARBA00022679"/>
    </source>
</evidence>
<dbReference type="InterPro" id="IPR036097">
    <property type="entry name" value="HisK_dim/P_sf"/>
</dbReference>
<dbReference type="OrthoDB" id="21225at2759"/>
<dbReference type="Gene3D" id="3.30.565.10">
    <property type="entry name" value="Histidine kinase-like ATPase, C-terminal domain"/>
    <property type="match status" value="2"/>
</dbReference>
<dbReference type="CDD" id="cd00082">
    <property type="entry name" value="HisKA"/>
    <property type="match status" value="1"/>
</dbReference>
<dbReference type="SUPFAM" id="SSF52172">
    <property type="entry name" value="CheY-like"/>
    <property type="match status" value="1"/>
</dbReference>
<dbReference type="PRINTS" id="PR00344">
    <property type="entry name" value="BCTRLSENSOR"/>
</dbReference>
<dbReference type="InterPro" id="IPR005467">
    <property type="entry name" value="His_kinase_dom"/>
</dbReference>
<feature type="region of interest" description="Disordered" evidence="7">
    <location>
        <begin position="292"/>
        <end position="321"/>
    </location>
</feature>
<dbReference type="SUPFAM" id="SSF55874">
    <property type="entry name" value="ATPase domain of HSP90 chaperone/DNA topoisomerase II/histidine kinase"/>
    <property type="match status" value="2"/>
</dbReference>
<reference evidence="10" key="1">
    <citation type="submission" date="2020-12" db="EMBL/GenBank/DDBJ databases">
        <authorList>
            <person name="Iha C."/>
        </authorList>
    </citation>
    <scope>NUCLEOTIDE SEQUENCE</scope>
</reference>
<evidence type="ECO:0000313" key="10">
    <source>
        <dbReference type="EMBL" id="CAD7703320.1"/>
    </source>
</evidence>
<feature type="domain" description="Histidine kinase" evidence="8">
    <location>
        <begin position="72"/>
        <end position="433"/>
    </location>
</feature>
<comment type="catalytic activity">
    <reaction evidence="1">
        <text>ATP + protein L-histidine = ADP + protein N-phospho-L-histidine.</text>
        <dbReference type="EC" id="2.7.13.3"/>
    </reaction>
</comment>
<keyword evidence="4" id="KW-0808">Transferase</keyword>
<feature type="region of interest" description="Disordered" evidence="7">
    <location>
        <begin position="445"/>
        <end position="484"/>
    </location>
</feature>
<keyword evidence="3 6" id="KW-0597">Phosphoprotein</keyword>
<evidence type="ECO:0000259" key="9">
    <source>
        <dbReference type="PROSITE" id="PS50110"/>
    </source>
</evidence>
<dbReference type="SUPFAM" id="SSF47384">
    <property type="entry name" value="Homodimeric domain of signal transducing histidine kinase"/>
    <property type="match status" value="1"/>
</dbReference>
<sequence length="623" mass="67490">MMLSYQTDYCRRQMFAFQHLANAAQKREIEGREARRKAEGELAAIQSHVARRNQQIARKKADIEEKSELMRVMCHEVRTPLNSCLASAEMLLDTPLQDEQRDHAQTIRLSGSILLSTVSNFLDYFKLEAGRKLEIGLTEVNLPALLSQLHSIIQAMIGTNTEVDLTTPRMHNVPEVVLTDPGRLRGVILNLYTNAAKCTRRGFIDLNVSVIDRPYAVPPGPEYSNVMVTPSSLQGASNGLVGLNTSGPPSQGMSLVKKFMRDRPSVDYTAVASQPDWETDLFDGDSVKSAGSGTVWASHAEGPPSPSEIDEGGAGGIDGQRVGATWASGRVQHVVAPGAQGQQPGSNGGQEGACPEWLLFEIVDSGMGISKNELKSLFQEYVTVGMSHPKTLTGTGLGLSICSKQVDVLGGRIGAYSKLNAGSVFWFTIPLIEANRKHASIRRLGSHGGGVWRPPERTKPGTTPSPSPLVPAHRGDRKRGKSMDTSVLQGRRVLLAEDDVLSQNVTRKMLTTLGMNCTVVSNGKDAVNLLTSNGTQEAPFDVVLMDMLMPTMGGIKATQEIRKKGVRVPIIAMTANALGRDWEECRAAGMDDFLSKPVFKAPMAEALVRVSMARGRRRGAANI</sequence>
<dbReference type="PROSITE" id="PS50109">
    <property type="entry name" value="HIS_KIN"/>
    <property type="match status" value="1"/>
</dbReference>
<keyword evidence="5" id="KW-0418">Kinase</keyword>
<dbReference type="Pfam" id="PF02518">
    <property type="entry name" value="HATPase_c"/>
    <property type="match status" value="1"/>
</dbReference>
<proteinExistence type="predicted"/>
<evidence type="ECO:0000256" key="5">
    <source>
        <dbReference type="ARBA" id="ARBA00022777"/>
    </source>
</evidence>
<name>A0A8S1J7S1_9CHLO</name>
<dbReference type="Pfam" id="PF00512">
    <property type="entry name" value="HisKA"/>
    <property type="match status" value="1"/>
</dbReference>
<dbReference type="Proteomes" id="UP000708148">
    <property type="component" value="Unassembled WGS sequence"/>
</dbReference>
<dbReference type="GO" id="GO:0009927">
    <property type="term" value="F:histidine phosphotransfer kinase activity"/>
    <property type="evidence" value="ECO:0007669"/>
    <property type="project" value="TreeGrafter"/>
</dbReference>
<accession>A0A8S1J7S1</accession>
<evidence type="ECO:0000256" key="1">
    <source>
        <dbReference type="ARBA" id="ARBA00000085"/>
    </source>
</evidence>
<dbReference type="GO" id="GO:0005886">
    <property type="term" value="C:plasma membrane"/>
    <property type="evidence" value="ECO:0007669"/>
    <property type="project" value="TreeGrafter"/>
</dbReference>
<dbReference type="InterPro" id="IPR003594">
    <property type="entry name" value="HATPase_dom"/>
</dbReference>
<dbReference type="PANTHER" id="PTHR43047">
    <property type="entry name" value="TWO-COMPONENT HISTIDINE PROTEIN KINASE"/>
    <property type="match status" value="1"/>
</dbReference>
<dbReference type="InterPro" id="IPR003661">
    <property type="entry name" value="HisK_dim/P_dom"/>
</dbReference>
<dbReference type="Gene3D" id="1.10.287.130">
    <property type="match status" value="1"/>
</dbReference>
<dbReference type="Pfam" id="PF00072">
    <property type="entry name" value="Response_reg"/>
    <property type="match status" value="1"/>
</dbReference>
<evidence type="ECO:0000259" key="8">
    <source>
        <dbReference type="PROSITE" id="PS50109"/>
    </source>
</evidence>
<dbReference type="InterPro" id="IPR004358">
    <property type="entry name" value="Sig_transdc_His_kin-like_C"/>
</dbReference>
<dbReference type="EC" id="2.7.13.3" evidence="2"/>
<evidence type="ECO:0000313" key="11">
    <source>
        <dbReference type="Proteomes" id="UP000708148"/>
    </source>
</evidence>
<evidence type="ECO:0000256" key="3">
    <source>
        <dbReference type="ARBA" id="ARBA00022553"/>
    </source>
</evidence>
<feature type="domain" description="Response regulatory" evidence="9">
    <location>
        <begin position="492"/>
        <end position="611"/>
    </location>
</feature>
<protein>
    <recommendedName>
        <fullName evidence="2">histidine kinase</fullName>
        <ecNumber evidence="2">2.7.13.3</ecNumber>
    </recommendedName>
</protein>
<dbReference type="CDD" id="cd17546">
    <property type="entry name" value="REC_hyHK_CKI1_RcsC-like"/>
    <property type="match status" value="1"/>
</dbReference>
<gene>
    <name evidence="10" type="ORF">OSTQU699_LOCUS8677</name>
</gene>
<dbReference type="Gene3D" id="3.40.50.2300">
    <property type="match status" value="1"/>
</dbReference>
<feature type="modified residue" description="4-aspartylphosphate" evidence="6">
    <location>
        <position position="546"/>
    </location>
</feature>
<dbReference type="InterPro" id="IPR001789">
    <property type="entry name" value="Sig_transdc_resp-reg_receiver"/>
</dbReference>
<dbReference type="SMART" id="SM00388">
    <property type="entry name" value="HisKA"/>
    <property type="match status" value="1"/>
</dbReference>
<evidence type="ECO:0000256" key="6">
    <source>
        <dbReference type="PROSITE-ProRule" id="PRU00169"/>
    </source>
</evidence>
<evidence type="ECO:0000256" key="2">
    <source>
        <dbReference type="ARBA" id="ARBA00012438"/>
    </source>
</evidence>
<dbReference type="SMART" id="SM00448">
    <property type="entry name" value="REC"/>
    <property type="match status" value="1"/>
</dbReference>